<feature type="region of interest" description="Disordered" evidence="10">
    <location>
        <begin position="296"/>
        <end position="323"/>
    </location>
</feature>
<evidence type="ECO:0000256" key="10">
    <source>
        <dbReference type="SAM" id="MobiDB-lite"/>
    </source>
</evidence>
<evidence type="ECO:0000256" key="1">
    <source>
        <dbReference type="ARBA" id="ARBA00004123"/>
    </source>
</evidence>
<dbReference type="GO" id="GO:0006357">
    <property type="term" value="P:regulation of transcription by RNA polymerase II"/>
    <property type="evidence" value="ECO:0007669"/>
    <property type="project" value="TreeGrafter"/>
</dbReference>
<sequence length="407" mass="44202">MVLNLCHHHRRCSGLLATSLTTTRTMEWEEESEAARQKAAAASASVVPAPFLTKTYQLVDDPATDHVVSWGDDGGGGGESASSFVVWRPPEFARDILPNYFKHSNFSSFVRQLNTYGFRKVVPERWEFANEFFRKGEKQLLCEIHRRKSAAATWPPFPPPPPPFFAPRHFAAGAFFRHGDGMLHGRLGALVTTTERRHWFESAALPVAPSSRLLSQLGPVIAPARRAAATPEEEALMQENHRLRRGNAALVQELAHMRKLYSDIIYFVQNHVRPVAPSPAAAAALHGLGVLRPPPAGGKAPAAEVRGASGRSATSSSSLTVAEDQPTLLALRLPRTTEKIINEVSGGNGGGSTKLFGVHLSSADEQTSSGASRKRSPPQEQPPTSPAPKRTLVVEHSELRLSIVSPP</sequence>
<reference evidence="12" key="2">
    <citation type="submission" date="2018-05" db="EMBL/GenBank/DDBJ databases">
        <title>OgluRS3 (Oryza glumaepatula Reference Sequence Version 3).</title>
        <authorList>
            <person name="Zhang J."/>
            <person name="Kudrna D."/>
            <person name="Lee S."/>
            <person name="Talag J."/>
            <person name="Welchert J."/>
            <person name="Wing R.A."/>
        </authorList>
    </citation>
    <scope>NUCLEOTIDE SEQUENCE [LARGE SCALE GENOMIC DNA]</scope>
</reference>
<dbReference type="Gene3D" id="1.10.10.10">
    <property type="entry name" value="Winged helix-like DNA-binding domain superfamily/Winged helix DNA-binding domain"/>
    <property type="match status" value="1"/>
</dbReference>
<dbReference type="AlphaFoldDB" id="A0A0E0AWH0"/>
<evidence type="ECO:0000256" key="6">
    <source>
        <dbReference type="ARBA" id="ARBA00023125"/>
    </source>
</evidence>
<dbReference type="GO" id="GO:0000978">
    <property type="term" value="F:RNA polymerase II cis-regulatory region sequence-specific DNA binding"/>
    <property type="evidence" value="ECO:0007669"/>
    <property type="project" value="TreeGrafter"/>
</dbReference>
<dbReference type="PANTHER" id="PTHR10015:SF411">
    <property type="entry name" value="HEAT STRESS TRANSCRIPTION FACTOR B-4A-RELATED"/>
    <property type="match status" value="1"/>
</dbReference>
<dbReference type="InterPro" id="IPR036388">
    <property type="entry name" value="WH-like_DNA-bd_sf"/>
</dbReference>
<dbReference type="EnsemblPlants" id="OGLUM08G18590.1">
    <property type="protein sequence ID" value="OGLUM08G18590.1"/>
    <property type="gene ID" value="OGLUM08G18590"/>
</dbReference>
<dbReference type="Proteomes" id="UP000026961">
    <property type="component" value="Chromosome 8"/>
</dbReference>
<dbReference type="PROSITE" id="PS00434">
    <property type="entry name" value="HSF_DOMAIN"/>
    <property type="match status" value="1"/>
</dbReference>
<accession>A0A0E0AWH0</accession>
<keyword evidence="8" id="KW-0539">Nucleus</keyword>
<evidence type="ECO:0000256" key="7">
    <source>
        <dbReference type="ARBA" id="ARBA00023163"/>
    </source>
</evidence>
<dbReference type="GO" id="GO:0003700">
    <property type="term" value="F:DNA-binding transcription factor activity"/>
    <property type="evidence" value="ECO:0007669"/>
    <property type="project" value="InterPro"/>
</dbReference>
<evidence type="ECO:0000313" key="12">
    <source>
        <dbReference type="EnsemblPlants" id="OGLUM08G18590.1"/>
    </source>
</evidence>
<evidence type="ECO:0000313" key="13">
    <source>
        <dbReference type="Proteomes" id="UP000026961"/>
    </source>
</evidence>
<evidence type="ECO:0000256" key="5">
    <source>
        <dbReference type="ARBA" id="ARBA00023016"/>
    </source>
</evidence>
<protein>
    <recommendedName>
        <fullName evidence="11">HSF-type DNA-binding domain-containing protein</fullName>
    </recommendedName>
</protein>
<evidence type="ECO:0000256" key="4">
    <source>
        <dbReference type="ARBA" id="ARBA00023015"/>
    </source>
</evidence>
<dbReference type="eggNOG" id="KOG0627">
    <property type="taxonomic scope" value="Eukaryota"/>
</dbReference>
<organism evidence="12">
    <name type="scientific">Oryza glumipatula</name>
    <dbReference type="NCBI Taxonomy" id="40148"/>
    <lineage>
        <taxon>Eukaryota</taxon>
        <taxon>Viridiplantae</taxon>
        <taxon>Streptophyta</taxon>
        <taxon>Embryophyta</taxon>
        <taxon>Tracheophyta</taxon>
        <taxon>Spermatophyta</taxon>
        <taxon>Magnoliopsida</taxon>
        <taxon>Liliopsida</taxon>
        <taxon>Poales</taxon>
        <taxon>Poaceae</taxon>
        <taxon>BOP clade</taxon>
        <taxon>Oryzoideae</taxon>
        <taxon>Oryzeae</taxon>
        <taxon>Oryzinae</taxon>
        <taxon>Oryza</taxon>
    </lineage>
</organism>
<keyword evidence="5" id="KW-0346">Stress response</keyword>
<comment type="subcellular location">
    <subcellularLocation>
        <location evidence="1">Nucleus</location>
    </subcellularLocation>
</comment>
<feature type="region of interest" description="Disordered" evidence="10">
    <location>
        <begin position="341"/>
        <end position="407"/>
    </location>
</feature>
<dbReference type="Pfam" id="PF00447">
    <property type="entry name" value="HSF_DNA-bind"/>
    <property type="match status" value="1"/>
</dbReference>
<dbReference type="HOGENOM" id="CLU_030308_3_1_1"/>
<evidence type="ECO:0000256" key="2">
    <source>
        <dbReference type="ARBA" id="ARBA00011233"/>
    </source>
</evidence>
<proteinExistence type="inferred from homology"/>
<dbReference type="STRING" id="40148.A0A0E0AWH0"/>
<keyword evidence="3" id="KW-0597">Phosphoprotein</keyword>
<keyword evidence="13" id="KW-1185">Reference proteome</keyword>
<evidence type="ECO:0000259" key="11">
    <source>
        <dbReference type="PROSITE" id="PS00434"/>
    </source>
</evidence>
<dbReference type="SMART" id="SM00415">
    <property type="entry name" value="HSF"/>
    <property type="match status" value="1"/>
</dbReference>
<keyword evidence="4" id="KW-0805">Transcription regulation</keyword>
<dbReference type="Gramene" id="OGLUM08G18590.1">
    <property type="protein sequence ID" value="OGLUM08G18590.1"/>
    <property type="gene ID" value="OGLUM08G18590"/>
</dbReference>
<dbReference type="PANTHER" id="PTHR10015">
    <property type="entry name" value="HEAT SHOCK TRANSCRIPTION FACTOR"/>
    <property type="match status" value="1"/>
</dbReference>
<dbReference type="GO" id="GO:0005634">
    <property type="term" value="C:nucleus"/>
    <property type="evidence" value="ECO:0007669"/>
    <property type="project" value="UniProtKB-SubCell"/>
</dbReference>
<feature type="domain" description="HSF-type DNA-binding" evidence="11">
    <location>
        <begin position="97"/>
        <end position="121"/>
    </location>
</feature>
<dbReference type="FunFam" id="1.10.10.10:FF:000037">
    <property type="entry name" value="Heat stress transcription factor B-4"/>
    <property type="match status" value="1"/>
</dbReference>
<dbReference type="InterPro" id="IPR000232">
    <property type="entry name" value="HSF_DNA-bd"/>
</dbReference>
<dbReference type="InterPro" id="IPR036390">
    <property type="entry name" value="WH_DNA-bd_sf"/>
</dbReference>
<keyword evidence="6" id="KW-0238">DNA-binding</keyword>
<dbReference type="SUPFAM" id="SSF46785">
    <property type="entry name" value="Winged helix' DNA-binding domain"/>
    <property type="match status" value="1"/>
</dbReference>
<reference evidence="12" key="1">
    <citation type="submission" date="2015-04" db="UniProtKB">
        <authorList>
            <consortium name="EnsemblPlants"/>
        </authorList>
    </citation>
    <scope>IDENTIFICATION</scope>
</reference>
<evidence type="ECO:0000256" key="9">
    <source>
        <dbReference type="RuleBase" id="RU004020"/>
    </source>
</evidence>
<comment type="subunit">
    <text evidence="2">Homotrimer.</text>
</comment>
<comment type="similarity">
    <text evidence="9">Belongs to the HSF family.</text>
</comment>
<keyword evidence="7" id="KW-0804">Transcription</keyword>
<name>A0A0E0AWH0_9ORYZ</name>
<evidence type="ECO:0000256" key="8">
    <source>
        <dbReference type="ARBA" id="ARBA00023242"/>
    </source>
</evidence>
<feature type="compositionally biased region" description="Low complexity" evidence="10">
    <location>
        <begin position="297"/>
        <end position="323"/>
    </location>
</feature>
<evidence type="ECO:0000256" key="3">
    <source>
        <dbReference type="ARBA" id="ARBA00022553"/>
    </source>
</evidence>